<accession>A0A9P9F834</accession>
<organism evidence="2 3">
    <name type="scientific">Dactylonectria estremocensis</name>
    <dbReference type="NCBI Taxonomy" id="1079267"/>
    <lineage>
        <taxon>Eukaryota</taxon>
        <taxon>Fungi</taxon>
        <taxon>Dikarya</taxon>
        <taxon>Ascomycota</taxon>
        <taxon>Pezizomycotina</taxon>
        <taxon>Sordariomycetes</taxon>
        <taxon>Hypocreomycetidae</taxon>
        <taxon>Hypocreales</taxon>
        <taxon>Nectriaceae</taxon>
        <taxon>Dactylonectria</taxon>
    </lineage>
</organism>
<feature type="region of interest" description="Disordered" evidence="1">
    <location>
        <begin position="144"/>
        <end position="201"/>
    </location>
</feature>
<evidence type="ECO:0000256" key="1">
    <source>
        <dbReference type="SAM" id="MobiDB-lite"/>
    </source>
</evidence>
<sequence>MAHDPAPQVTLAQLDRLLAPRLWWTKARLVQKMLPEKPFTPPALTLNRASLIVEPGPQVKTAEHRPLSEMDYGAPRSPGPTMLTPPSFAAGSRGLGITNVLRLSKPGTILCFLSVLLATVLVAHYTSLESPVICRYGVSGPLVPPTESSSSSSLGRMSQADDSPPPFLQLPRSLELLDCTRRNGPRATQTVEAGRRQDNLD</sequence>
<dbReference type="Proteomes" id="UP000717696">
    <property type="component" value="Unassembled WGS sequence"/>
</dbReference>
<comment type="caution">
    <text evidence="2">The sequence shown here is derived from an EMBL/GenBank/DDBJ whole genome shotgun (WGS) entry which is preliminary data.</text>
</comment>
<evidence type="ECO:0000313" key="3">
    <source>
        <dbReference type="Proteomes" id="UP000717696"/>
    </source>
</evidence>
<reference evidence="2" key="1">
    <citation type="journal article" date="2021" name="Nat. Commun.">
        <title>Genetic determinants of endophytism in the Arabidopsis root mycobiome.</title>
        <authorList>
            <person name="Mesny F."/>
            <person name="Miyauchi S."/>
            <person name="Thiergart T."/>
            <person name="Pickel B."/>
            <person name="Atanasova L."/>
            <person name="Karlsson M."/>
            <person name="Huettel B."/>
            <person name="Barry K.W."/>
            <person name="Haridas S."/>
            <person name="Chen C."/>
            <person name="Bauer D."/>
            <person name="Andreopoulos W."/>
            <person name="Pangilinan J."/>
            <person name="LaButti K."/>
            <person name="Riley R."/>
            <person name="Lipzen A."/>
            <person name="Clum A."/>
            <person name="Drula E."/>
            <person name="Henrissat B."/>
            <person name="Kohler A."/>
            <person name="Grigoriev I.V."/>
            <person name="Martin F.M."/>
            <person name="Hacquard S."/>
        </authorList>
    </citation>
    <scope>NUCLEOTIDE SEQUENCE</scope>
    <source>
        <strain evidence="2">MPI-CAGE-AT-0021</strain>
    </source>
</reference>
<keyword evidence="3" id="KW-1185">Reference proteome</keyword>
<proteinExistence type="predicted"/>
<dbReference type="AlphaFoldDB" id="A0A9P9F834"/>
<evidence type="ECO:0000313" key="2">
    <source>
        <dbReference type="EMBL" id="KAH7155066.1"/>
    </source>
</evidence>
<name>A0A9P9F834_9HYPO</name>
<protein>
    <submittedName>
        <fullName evidence="2">Uncharacterized protein</fullName>
    </submittedName>
</protein>
<gene>
    <name evidence="2" type="ORF">B0J13DRAFT_521232</name>
</gene>
<dbReference type="EMBL" id="JAGMUU010000004">
    <property type="protein sequence ID" value="KAH7155066.1"/>
    <property type="molecule type" value="Genomic_DNA"/>
</dbReference>